<dbReference type="EMBL" id="UGYN01000002">
    <property type="protein sequence ID" value="SUI75626.1"/>
    <property type="molecule type" value="Genomic_DNA"/>
</dbReference>
<feature type="domain" description="Fimbrial-type adhesion" evidence="2">
    <location>
        <begin position="65"/>
        <end position="220"/>
    </location>
</feature>
<evidence type="ECO:0000313" key="3">
    <source>
        <dbReference type="EMBL" id="SUI75626.1"/>
    </source>
</evidence>
<keyword evidence="1" id="KW-1133">Transmembrane helix</keyword>
<dbReference type="InterPro" id="IPR008966">
    <property type="entry name" value="Adhesion_dom_sf"/>
</dbReference>
<proteinExistence type="predicted"/>
<name>A0A380A952_9GAMM</name>
<dbReference type="InterPro" id="IPR036937">
    <property type="entry name" value="Adhesion_dom_fimbrial_sf"/>
</dbReference>
<organism evidence="3 4">
    <name type="scientific">Serratia quinivorans</name>
    <dbReference type="NCBI Taxonomy" id="137545"/>
    <lineage>
        <taxon>Bacteria</taxon>
        <taxon>Pseudomonadati</taxon>
        <taxon>Pseudomonadota</taxon>
        <taxon>Gammaproteobacteria</taxon>
        <taxon>Enterobacterales</taxon>
        <taxon>Yersiniaceae</taxon>
        <taxon>Serratia</taxon>
    </lineage>
</organism>
<accession>A0A380A952</accession>
<protein>
    <submittedName>
        <fullName evidence="3">Fimbria A protein</fullName>
    </submittedName>
</protein>
<gene>
    <name evidence="3" type="primary">smfA_12</name>
    <name evidence="3" type="ORF">NCTC11544_03631</name>
</gene>
<evidence type="ECO:0000259" key="2">
    <source>
        <dbReference type="Pfam" id="PF00419"/>
    </source>
</evidence>
<dbReference type="PANTHER" id="PTHR33420">
    <property type="entry name" value="FIMBRIAL SUBUNIT ELFA-RELATED"/>
    <property type="match status" value="1"/>
</dbReference>
<dbReference type="InterPro" id="IPR000259">
    <property type="entry name" value="Adhesion_dom_fimbrial"/>
</dbReference>
<dbReference type="RefSeq" id="WP_115183982.1">
    <property type="nucleotide sequence ID" value="NZ_CAMKUF010000003.1"/>
</dbReference>
<dbReference type="SUPFAM" id="SSF49401">
    <property type="entry name" value="Bacterial adhesins"/>
    <property type="match status" value="1"/>
</dbReference>
<keyword evidence="1" id="KW-0472">Membrane</keyword>
<sequence length="220" mass="23629">MQRIFRRGTRSPYHRHDRQYALVIAAMVMMVPLTVGAVLVLLPASMAQAADNAHVDGANGVLRVRGALTESACRLEMASAHQTVQLGVTGTGRLLKVGDRGTPVAVRLQLKDCLRSPANNRDERTGSVLWSTHQPAVSVSFAAPADANSPELVQIRGAGGLGLRMTDSQGRDIRLGSRGAPLLLTPGQDALNYQLVAERTRAPLEAGAYSAHLDFRLNYD</sequence>
<dbReference type="AlphaFoldDB" id="A0A380A952"/>
<reference evidence="3 4" key="1">
    <citation type="submission" date="2018-06" db="EMBL/GenBank/DDBJ databases">
        <authorList>
            <consortium name="Pathogen Informatics"/>
            <person name="Doyle S."/>
        </authorList>
    </citation>
    <scope>NUCLEOTIDE SEQUENCE [LARGE SCALE GENOMIC DNA]</scope>
    <source>
        <strain evidence="3 4">NCTC11544</strain>
    </source>
</reference>
<evidence type="ECO:0000256" key="1">
    <source>
        <dbReference type="SAM" id="Phobius"/>
    </source>
</evidence>
<dbReference type="PANTHER" id="PTHR33420:SF26">
    <property type="entry name" value="FIMBRIAL SUBUNIT"/>
    <property type="match status" value="1"/>
</dbReference>
<dbReference type="GO" id="GO:0043709">
    <property type="term" value="P:cell adhesion involved in single-species biofilm formation"/>
    <property type="evidence" value="ECO:0007669"/>
    <property type="project" value="TreeGrafter"/>
</dbReference>
<feature type="transmembrane region" description="Helical" evidence="1">
    <location>
        <begin position="20"/>
        <end position="42"/>
    </location>
</feature>
<dbReference type="Gene3D" id="2.60.40.1090">
    <property type="entry name" value="Fimbrial-type adhesion domain"/>
    <property type="match status" value="1"/>
</dbReference>
<keyword evidence="1" id="KW-0812">Transmembrane</keyword>
<dbReference type="GO" id="GO:0009289">
    <property type="term" value="C:pilus"/>
    <property type="evidence" value="ECO:0007669"/>
    <property type="project" value="InterPro"/>
</dbReference>
<dbReference type="Proteomes" id="UP000255529">
    <property type="component" value="Unassembled WGS sequence"/>
</dbReference>
<evidence type="ECO:0000313" key="4">
    <source>
        <dbReference type="Proteomes" id="UP000255529"/>
    </source>
</evidence>
<dbReference type="Pfam" id="PF00419">
    <property type="entry name" value="Fimbrial"/>
    <property type="match status" value="1"/>
</dbReference>
<dbReference type="InterPro" id="IPR050263">
    <property type="entry name" value="Bact_Fimbrial_Adh_Pro"/>
</dbReference>